<keyword evidence="3" id="KW-1185">Reference proteome</keyword>
<feature type="domain" description="Helicase HerA central" evidence="1">
    <location>
        <begin position="276"/>
        <end position="358"/>
    </location>
</feature>
<evidence type="ECO:0000313" key="3">
    <source>
        <dbReference type="Proteomes" id="UP001271792"/>
    </source>
</evidence>
<dbReference type="Pfam" id="PF01935">
    <property type="entry name" value="DUF87"/>
    <property type="match status" value="1"/>
</dbReference>
<dbReference type="InterPro" id="IPR051162">
    <property type="entry name" value="T4SS_component"/>
</dbReference>
<protein>
    <submittedName>
        <fullName evidence="2">Helicase HerA-like domain-containing protein</fullName>
    </submittedName>
</protein>
<dbReference type="EMBL" id="JAXAVV010000004">
    <property type="protein sequence ID" value="MDX8049631.1"/>
    <property type="molecule type" value="Genomic_DNA"/>
</dbReference>
<dbReference type="RefSeq" id="WP_319984020.1">
    <property type="nucleotide sequence ID" value="NZ_JAXAVV010000004.1"/>
</dbReference>
<name>A0ABU4TMX6_9PSEU</name>
<gene>
    <name evidence="2" type="ORF">SK571_09600</name>
</gene>
<evidence type="ECO:0000259" key="1">
    <source>
        <dbReference type="Pfam" id="PF01935"/>
    </source>
</evidence>
<comment type="caution">
    <text evidence="2">The sequence shown here is derived from an EMBL/GenBank/DDBJ whole genome shotgun (WGS) entry which is preliminary data.</text>
</comment>
<dbReference type="PANTHER" id="PTHR30121">
    <property type="entry name" value="UNCHARACTERIZED PROTEIN YJGR-RELATED"/>
    <property type="match status" value="1"/>
</dbReference>
<reference evidence="2 3" key="1">
    <citation type="submission" date="2023-11" db="EMBL/GenBank/DDBJ databases">
        <title>Lentzea sokolovensis, sp. nov., Lentzea kristufkii, sp. nov., and Lentzea miocenensis, sp. nov., rare actinobacteria from Sokolov Coal Basin, Miocene lacustrine sediment, Czech Republic.</title>
        <authorList>
            <person name="Lara A."/>
            <person name="Kotroba L."/>
            <person name="Nouioui I."/>
            <person name="Neumann-Schaal M."/>
            <person name="Mast Y."/>
            <person name="Chronakova A."/>
        </authorList>
    </citation>
    <scope>NUCLEOTIDE SEQUENCE [LARGE SCALE GENOMIC DNA]</scope>
    <source>
        <strain evidence="2 3">BCCO 10_0798</strain>
    </source>
</reference>
<dbReference type="InterPro" id="IPR002789">
    <property type="entry name" value="HerA_central"/>
</dbReference>
<proteinExistence type="predicted"/>
<dbReference type="PANTHER" id="PTHR30121:SF6">
    <property type="entry name" value="SLR6007 PROTEIN"/>
    <property type="match status" value="1"/>
</dbReference>
<accession>A0ABU4TMX6</accession>
<reference evidence="2 3" key="2">
    <citation type="submission" date="2023-11" db="EMBL/GenBank/DDBJ databases">
        <authorList>
            <person name="Lara A.C."/>
            <person name="Chronakova A."/>
        </authorList>
    </citation>
    <scope>NUCLEOTIDE SEQUENCE [LARGE SCALE GENOMIC DNA]</scope>
    <source>
        <strain evidence="2 3">BCCO 10_0798</strain>
    </source>
</reference>
<organism evidence="2 3">
    <name type="scientific">Lentzea kristufekii</name>
    <dbReference type="NCBI Taxonomy" id="3095430"/>
    <lineage>
        <taxon>Bacteria</taxon>
        <taxon>Bacillati</taxon>
        <taxon>Actinomycetota</taxon>
        <taxon>Actinomycetes</taxon>
        <taxon>Pseudonocardiales</taxon>
        <taxon>Pseudonocardiaceae</taxon>
        <taxon>Lentzea</taxon>
    </lineage>
</organism>
<dbReference type="Proteomes" id="UP001271792">
    <property type="component" value="Unassembled WGS sequence"/>
</dbReference>
<evidence type="ECO:0000313" key="2">
    <source>
        <dbReference type="EMBL" id="MDX8049631.1"/>
    </source>
</evidence>
<dbReference type="InterPro" id="IPR027417">
    <property type="entry name" value="P-loop_NTPase"/>
</dbReference>
<sequence length="914" mass="98014">MPPAETALLTHQVLSVPRLEGGLPELRGRLLPQLALAHAARRAVACCWIRARPNGRFALLVGGLAADAAVPFPPGAKGAPLRPEQVVRAVNRLSCWRPAELALDCLREETDDPPPVLDDLFALLPDRPAALLVVAEPCPASALETRVSDLSDTVADLEKRRSGRGSERIRLARAEAELTHFDEAAALGAWRLRVWTAGENESVCTALAAMIGGIDGPLRVRPTGPKTDLRWDETCDMATSAVTALLRPPLRELPGIRVTTSPAFDRTPETAGELALGRVLDATDTPSLPFGVALDSVNRHVFVTGATGAGKSQTVRTLLEALSGRGIPWLVVEPAKAEYAAIAGRIAPAEVLVIRPGAPDAVPASLNPLEPSSTLVNGRRVRFPLQTHVDMVRALFTASFDAQEPFPQILARALTSCYTSLGWNLPLGASLTAASGVLPRWPTLTDLERHSLAAVDDIGYGPEVQRNMRGFVGVRIGSLRSGTPGRFFEGGHPLDLDRLLTRNAVFEIEDLGDDNDKAFFIGCVMLRMFEWLRLREKHGLIGSGLAHVTVIEEAHRLLRHVETGTAAAQAVTMFANLFAEVRAYGEGIVVAEQIPAKLLPDVVKNSAVKLVHRLPAKDDRDFVGATMNVDEDQSQHVVSLPPGTAVAHTDGMDRPVLVAIDAAGRTRESRAPAVTTPPVRPRGPACPSQCACPLDRIVRAEHLRDAPWISLWAEVAVLAHLVGESLGALSDPFRSRLRVVKPLVLDCAIAAAADASAKRRGVHVQPWYDPRDLARRVGEVMRDQVGTGASVSVPEPRWRIGQFRWARITRVLGAPPGPGDDPAVPHPRTAAWHAAGFDVPGATWADQLANATASAARDMVPAREALGGEPSIVDDLTSALAGGDSPAERLNRALDVTGLNSAWPAFRLRSLWEA</sequence>
<dbReference type="SUPFAM" id="SSF52540">
    <property type="entry name" value="P-loop containing nucleoside triphosphate hydrolases"/>
    <property type="match status" value="1"/>
</dbReference>
<dbReference type="Gene3D" id="3.40.50.300">
    <property type="entry name" value="P-loop containing nucleotide triphosphate hydrolases"/>
    <property type="match status" value="2"/>
</dbReference>